<dbReference type="SUPFAM" id="SSF56672">
    <property type="entry name" value="DNA/RNA polymerases"/>
    <property type="match status" value="1"/>
</dbReference>
<evidence type="ECO:0000259" key="1">
    <source>
        <dbReference type="PROSITE" id="PS50878"/>
    </source>
</evidence>
<dbReference type="PROSITE" id="PS50878">
    <property type="entry name" value="RT_POL"/>
    <property type="match status" value="1"/>
</dbReference>
<feature type="domain" description="Reverse transcriptase" evidence="1">
    <location>
        <begin position="406"/>
        <end position="674"/>
    </location>
</feature>
<reference evidence="2" key="1">
    <citation type="submission" date="2025-08" db="UniProtKB">
        <authorList>
            <consortium name="Ensembl"/>
        </authorList>
    </citation>
    <scope>IDENTIFICATION</scope>
</reference>
<dbReference type="AlphaFoldDB" id="A0A3Q3FLM1"/>
<dbReference type="GeneTree" id="ENSGT01060000248530"/>
<dbReference type="CDD" id="cd01650">
    <property type="entry name" value="RT_nLTR_like"/>
    <property type="match status" value="1"/>
</dbReference>
<dbReference type="Proteomes" id="UP000261660">
    <property type="component" value="Unplaced"/>
</dbReference>
<dbReference type="Pfam" id="PF00078">
    <property type="entry name" value="RVT_1"/>
    <property type="match status" value="1"/>
</dbReference>
<reference evidence="2" key="2">
    <citation type="submission" date="2025-09" db="UniProtKB">
        <authorList>
            <consortium name="Ensembl"/>
        </authorList>
    </citation>
    <scope>IDENTIFICATION</scope>
</reference>
<evidence type="ECO:0000313" key="2">
    <source>
        <dbReference type="Ensembl" id="ENSLBEP00000020552.1"/>
    </source>
</evidence>
<protein>
    <recommendedName>
        <fullName evidence="1">Reverse transcriptase domain-containing protein</fullName>
    </recommendedName>
</protein>
<dbReference type="Gene3D" id="3.60.10.10">
    <property type="entry name" value="Endonuclease/exonuclease/phosphatase"/>
    <property type="match status" value="1"/>
</dbReference>
<dbReference type="PANTHER" id="PTHR33332">
    <property type="entry name" value="REVERSE TRANSCRIPTASE DOMAIN-CONTAINING PROTEIN"/>
    <property type="match status" value="1"/>
</dbReference>
<dbReference type="InterPro" id="IPR000477">
    <property type="entry name" value="RT_dom"/>
</dbReference>
<dbReference type="SUPFAM" id="SSF56219">
    <property type="entry name" value="DNase I-like"/>
    <property type="match status" value="1"/>
</dbReference>
<dbReference type="STRING" id="56723.ENSLBEP00000020552"/>
<organism evidence="2 3">
    <name type="scientific">Labrus bergylta</name>
    <name type="common">ballan wrasse</name>
    <dbReference type="NCBI Taxonomy" id="56723"/>
    <lineage>
        <taxon>Eukaryota</taxon>
        <taxon>Metazoa</taxon>
        <taxon>Chordata</taxon>
        <taxon>Craniata</taxon>
        <taxon>Vertebrata</taxon>
        <taxon>Euteleostomi</taxon>
        <taxon>Actinopterygii</taxon>
        <taxon>Neopterygii</taxon>
        <taxon>Teleostei</taxon>
        <taxon>Neoteleostei</taxon>
        <taxon>Acanthomorphata</taxon>
        <taxon>Eupercaria</taxon>
        <taxon>Labriformes</taxon>
        <taxon>Labridae</taxon>
        <taxon>Labrus</taxon>
    </lineage>
</organism>
<evidence type="ECO:0000313" key="3">
    <source>
        <dbReference type="Proteomes" id="UP000261660"/>
    </source>
</evidence>
<accession>A0A3Q3FLM1</accession>
<dbReference type="Ensembl" id="ENSLBET00000021676.1">
    <property type="protein sequence ID" value="ENSLBEP00000020552.1"/>
    <property type="gene ID" value="ENSLBEG00000015802.1"/>
</dbReference>
<dbReference type="InterPro" id="IPR043502">
    <property type="entry name" value="DNA/RNA_pol_sf"/>
</dbReference>
<keyword evidence="3" id="KW-1185">Reference proteome</keyword>
<dbReference type="InParanoid" id="A0A3Q3FLM1"/>
<sequence>MTTAIGNLLECLTVEICMETKKNVPVIVSCIYRAPGSNIDIFKEWVEEMFTISNQKVMFICGDFNIDLLNPNNHKPTEDFINTMYSLSLYPKITRPSRITSHCATLIDNIFTNVIDNNTISGLMINDISDHLPVFIVFNNDYKREKQESTVKYRRVRTEESMNALKNELINQNWEILYKEENIDRAYEKFLGVFKLLYDKHCPIREIKMKFKCSDSPWITKGLQNACKKKNTLYKELIKLRTKDAGNKYKKYRNKLTNIMRNCRKEYYSKLLDKNKNNSKGLWTILNSVIGNGSRQVKYLHDFIDNDMTIDNMDDAVNGFNNYFVNVGPILAEKIPVSVRSDDKNYDFIDINPKSMFLTAVEESEIIEIVHKCKNKTSTDYNDIDMRIVKQVIQGIAKPLTHICNLSFKTGKFPRKMKIAKVIPLYKTGDKHHFTNYRPVSLLPQFSKILKKLFADRLNKFINKHNLLTDSQYGFRPNRSTSLAVIELIEKITNSLDQKNYAAGVFIDLKKAFDTINHDRLINKLERYGIRGVILNWLRSYLHNRQQFVKLGEYTSSCLEIACGVPQGSVLGPIIFILYINDICKTSNILQFVLFADDTNIFCTGEDLQQLLELITSEMSKLKRWFDNNKLSLNLSKTKIMLFGNCKLNNDVNVKIDGVNIERVYVNKYLGVTIDHKLCWKPHIKHVKSKLSRSISVLCKAKHILDHKSLHILYCSMILPYLN</sequence>
<proteinExistence type="predicted"/>
<dbReference type="InterPro" id="IPR036691">
    <property type="entry name" value="Endo/exonu/phosph_ase_sf"/>
</dbReference>
<name>A0A3Q3FLM1_9LABR</name>